<feature type="transmembrane region" description="Helical" evidence="2">
    <location>
        <begin position="485"/>
        <end position="502"/>
    </location>
</feature>
<accession>A0ABU1D4Z2</accession>
<keyword evidence="2" id="KW-1133">Transmembrane helix</keyword>
<protein>
    <recommendedName>
        <fullName evidence="5">Dolichyl-phosphate-mannose-protein mannosyltransferase</fullName>
    </recommendedName>
</protein>
<evidence type="ECO:0008006" key="5">
    <source>
        <dbReference type="Google" id="ProtNLM"/>
    </source>
</evidence>
<feature type="transmembrane region" description="Helical" evidence="2">
    <location>
        <begin position="225"/>
        <end position="250"/>
    </location>
</feature>
<feature type="transmembrane region" description="Helical" evidence="2">
    <location>
        <begin position="387"/>
        <end position="410"/>
    </location>
</feature>
<feature type="transmembrane region" description="Helical" evidence="2">
    <location>
        <begin position="324"/>
        <end position="342"/>
    </location>
</feature>
<sequence>MKIMLAVPIAATLISIAFILHCAVVGGGLMRAVACTSDKAFMPGHSTAFFTICVGMLLNMLTLAGLGMMGWLTPLAVASFGGLLLAVGLMGHLAAAKRATRTPTTSGAATAERMGEHMGGSRKPQLHYFPRNLLPGRRELLPEYAALGVIFLLCIAVSLHPPGHWDDTMYQLPIARHYLGHGAIVLNEYLRFPLFPQHGNMLFSLGMMLGEGMQPWIGSPADDGLWHFGLAEILAQTFATLPLFVIALGLWSASHRYLDSGIPGLLAGLLLFMIGPVKSTLGFAYVDNALALYCWAAALAIAVVMDRPRSDQMAAMWQKRLCRFHWALAGLLAGAACGIKYFGVVYAAGLGVLVMTAAWLHTGRSSSESGAWARASDPFRKSAASRFAASLHAAVVYGVAVVFAGSLWYVRNYVVSGDPAHPAGASVFGYFLWDEVDLAGQHAEQASYGVGRNPVRLPAAMLAAGVLPWLPALAGLFLRRVSAGIRVLQAVFIGYLFFWFFVTQVPRYLAPIYGVGCFLSLHFLWEAARWCTARLRHSGITASARRILGPAMDGRASTRGDSASTGKGVNCTGSGLAAMLVLAACVLYLADRGLKHGREFMNAETVLATRPGYSLYQQANRNADAFGHRLVQVGFENGIYFFNGTVIGDWFGPGRYRGLLECDATPCPLPPSERLRDALRRHDACMLMLNRELVKHLDEDALRAQGWQVLASEAHGVLLATDAAGK</sequence>
<dbReference type="EMBL" id="JAUZQE010000010">
    <property type="protein sequence ID" value="MDR4125509.1"/>
    <property type="molecule type" value="Genomic_DNA"/>
</dbReference>
<evidence type="ECO:0000313" key="4">
    <source>
        <dbReference type="Proteomes" id="UP001232156"/>
    </source>
</evidence>
<name>A0ABU1D4Z2_9BURK</name>
<feature type="region of interest" description="Disordered" evidence="1">
    <location>
        <begin position="101"/>
        <end position="121"/>
    </location>
</feature>
<feature type="transmembrane region" description="Helical" evidence="2">
    <location>
        <begin position="283"/>
        <end position="304"/>
    </location>
</feature>
<feature type="transmembrane region" description="Helical" evidence="2">
    <location>
        <begin position="569"/>
        <end position="590"/>
    </location>
</feature>
<dbReference type="RefSeq" id="WP_347286700.1">
    <property type="nucleotide sequence ID" value="NZ_JAUZQE010000010.1"/>
</dbReference>
<organism evidence="3 4">
    <name type="scientific">Yanghanlia caeni</name>
    <dbReference type="NCBI Taxonomy" id="3064283"/>
    <lineage>
        <taxon>Bacteria</taxon>
        <taxon>Pseudomonadati</taxon>
        <taxon>Pseudomonadota</taxon>
        <taxon>Betaproteobacteria</taxon>
        <taxon>Burkholderiales</taxon>
        <taxon>Alcaligenaceae</taxon>
        <taxon>Yanghanlia</taxon>
    </lineage>
</organism>
<evidence type="ECO:0000256" key="1">
    <source>
        <dbReference type="SAM" id="MobiDB-lite"/>
    </source>
</evidence>
<feature type="transmembrane region" description="Helical" evidence="2">
    <location>
        <begin position="6"/>
        <end position="27"/>
    </location>
</feature>
<comment type="caution">
    <text evidence="3">The sequence shown here is derived from an EMBL/GenBank/DDBJ whole genome shotgun (WGS) entry which is preliminary data.</text>
</comment>
<evidence type="ECO:0000313" key="3">
    <source>
        <dbReference type="EMBL" id="MDR4125509.1"/>
    </source>
</evidence>
<feature type="transmembrane region" description="Helical" evidence="2">
    <location>
        <begin position="140"/>
        <end position="159"/>
    </location>
</feature>
<feature type="transmembrane region" description="Helical" evidence="2">
    <location>
        <begin position="75"/>
        <end position="95"/>
    </location>
</feature>
<keyword evidence="2" id="KW-0812">Transmembrane</keyword>
<feature type="transmembrane region" description="Helical" evidence="2">
    <location>
        <begin position="257"/>
        <end position="277"/>
    </location>
</feature>
<feature type="transmembrane region" description="Helical" evidence="2">
    <location>
        <begin position="48"/>
        <end position="69"/>
    </location>
</feature>
<keyword evidence="2" id="KW-0472">Membrane</keyword>
<proteinExistence type="predicted"/>
<evidence type="ECO:0000256" key="2">
    <source>
        <dbReference type="SAM" id="Phobius"/>
    </source>
</evidence>
<reference evidence="3 4" key="1">
    <citation type="submission" date="2023-08" db="EMBL/GenBank/DDBJ databases">
        <title>Alcaligenaceae gen. nov., a novel taxon isolated from the sludge of Yixing Pesticide Factory.</title>
        <authorList>
            <person name="Ruan L."/>
        </authorList>
    </citation>
    <scope>NUCLEOTIDE SEQUENCE [LARGE SCALE GENOMIC DNA]</scope>
    <source>
        <strain evidence="3 4">LG-2</strain>
    </source>
</reference>
<gene>
    <name evidence="3" type="ORF">Q8947_05875</name>
</gene>
<feature type="transmembrane region" description="Helical" evidence="2">
    <location>
        <begin position="508"/>
        <end position="528"/>
    </location>
</feature>
<dbReference type="Proteomes" id="UP001232156">
    <property type="component" value="Unassembled WGS sequence"/>
</dbReference>
<keyword evidence="4" id="KW-1185">Reference proteome</keyword>